<name>A0A2M8J5G2_9RHOB</name>
<protein>
    <submittedName>
        <fullName evidence="1">Uncharacterized protein</fullName>
    </submittedName>
</protein>
<dbReference type="Proteomes" id="UP000231553">
    <property type="component" value="Unassembled WGS sequence"/>
</dbReference>
<comment type="caution">
    <text evidence="1">The sequence shown here is derived from an EMBL/GenBank/DDBJ whole genome shotgun (WGS) entry which is preliminary data.</text>
</comment>
<gene>
    <name evidence="1" type="ORF">CVM52_04360</name>
</gene>
<accession>A0A2M8J5G2</accession>
<proteinExistence type="predicted"/>
<evidence type="ECO:0000313" key="2">
    <source>
        <dbReference type="Proteomes" id="UP000231553"/>
    </source>
</evidence>
<evidence type="ECO:0000313" key="1">
    <source>
        <dbReference type="EMBL" id="PJE38014.1"/>
    </source>
</evidence>
<organism evidence="1 2">
    <name type="scientific">Pseudooceanicola lipolyticus</name>
    <dbReference type="NCBI Taxonomy" id="2029104"/>
    <lineage>
        <taxon>Bacteria</taxon>
        <taxon>Pseudomonadati</taxon>
        <taxon>Pseudomonadota</taxon>
        <taxon>Alphaproteobacteria</taxon>
        <taxon>Rhodobacterales</taxon>
        <taxon>Paracoccaceae</taxon>
        <taxon>Pseudooceanicola</taxon>
    </lineage>
</organism>
<reference evidence="1 2" key="1">
    <citation type="journal article" date="2018" name="Int. J. Syst. Evol. Microbiol.">
        <title>Pseudooceanicola lipolyticus sp. nov., a marine alphaproteobacterium, reclassification of Oceanicola flagellatus as Pseudooceanicola flagellatus comb. nov. and emended description of the genus Pseudooceanicola.</title>
        <authorList>
            <person name="Huang M.-M."/>
            <person name="Guo L.-L."/>
            <person name="Wu Y.-H."/>
            <person name="Lai Q.-L."/>
            <person name="Shao Z.-Z."/>
            <person name="Wang C.-S."/>
            <person name="Wu M."/>
            <person name="Xu X.-W."/>
        </authorList>
    </citation>
    <scope>NUCLEOTIDE SEQUENCE [LARGE SCALE GENOMIC DNA]</scope>
    <source>
        <strain evidence="1 2">157</strain>
    </source>
</reference>
<dbReference type="AlphaFoldDB" id="A0A2M8J5G2"/>
<dbReference type="EMBL" id="PGTB01000006">
    <property type="protein sequence ID" value="PJE38014.1"/>
    <property type="molecule type" value="Genomic_DNA"/>
</dbReference>
<sequence length="116" mass="12960">MSIVDYQKGGLFQPERIATALMTTRDEIARTVGLGRDAVSRRERVGSARTQRRLREMLEIVNLMAPRLGSAAIAYAWYRSEPLDGFDGMTAMDLVQDGHADWVRDWIASIDAGVFA</sequence>
<keyword evidence="2" id="KW-1185">Reference proteome</keyword>
<dbReference type="OrthoDB" id="582619at2"/>
<dbReference type="RefSeq" id="WP_100161379.1">
    <property type="nucleotide sequence ID" value="NZ_PGTB01000006.1"/>
</dbReference>